<evidence type="ECO:0000259" key="1">
    <source>
        <dbReference type="Pfam" id="PF24043"/>
    </source>
</evidence>
<dbReference type="EMBL" id="MRTJ01000001">
    <property type="protein sequence ID" value="OMF17213.1"/>
    <property type="molecule type" value="Genomic_DNA"/>
</dbReference>
<accession>A0A1R1C519</accession>
<evidence type="ECO:0000313" key="3">
    <source>
        <dbReference type="Proteomes" id="UP000187134"/>
    </source>
</evidence>
<protein>
    <recommendedName>
        <fullName evidence="1">DUF7352 domain-containing protein</fullName>
    </recommendedName>
</protein>
<dbReference type="AlphaFoldDB" id="A0A1R1C519"/>
<sequence>MPVIHKYVIQPSEQIQHLTVPTGSKIVSCGVQDGQMVMWVMKLEDTFHPDKTDYLRYMVVGTGWPIDGREYFPDFRGTIQIDGYVWHVLEMQKYEWVREDI</sequence>
<reference evidence="2 3" key="1">
    <citation type="submission" date="2016-11" db="EMBL/GenBank/DDBJ databases">
        <title>Paenibacillus species isolates.</title>
        <authorList>
            <person name="Beno S.M."/>
        </authorList>
    </citation>
    <scope>NUCLEOTIDE SEQUENCE [LARGE SCALE GENOMIC DNA]</scope>
    <source>
        <strain evidence="2 3">FSL H8-0246</strain>
    </source>
</reference>
<dbReference type="RefSeq" id="WP_076330577.1">
    <property type="nucleotide sequence ID" value="NZ_MRTJ01000001.1"/>
</dbReference>
<organism evidence="2 3">
    <name type="scientific">Paenibacillus amylolyticus</name>
    <dbReference type="NCBI Taxonomy" id="1451"/>
    <lineage>
        <taxon>Bacteria</taxon>
        <taxon>Bacillati</taxon>
        <taxon>Bacillota</taxon>
        <taxon>Bacilli</taxon>
        <taxon>Bacillales</taxon>
        <taxon>Paenibacillaceae</taxon>
        <taxon>Paenibacillus</taxon>
    </lineage>
</organism>
<proteinExistence type="predicted"/>
<dbReference type="Pfam" id="PF24043">
    <property type="entry name" value="DUF7352"/>
    <property type="match status" value="1"/>
</dbReference>
<name>A0A1R1C519_PAEAM</name>
<dbReference type="OrthoDB" id="8453920at2"/>
<dbReference type="Proteomes" id="UP000187134">
    <property type="component" value="Unassembled WGS sequence"/>
</dbReference>
<dbReference type="InterPro" id="IPR055776">
    <property type="entry name" value="DUF7352"/>
</dbReference>
<comment type="caution">
    <text evidence="2">The sequence shown here is derived from an EMBL/GenBank/DDBJ whole genome shotgun (WGS) entry which is preliminary data.</text>
</comment>
<gene>
    <name evidence="2" type="ORF">BK131_04410</name>
</gene>
<evidence type="ECO:0000313" key="2">
    <source>
        <dbReference type="EMBL" id="OMF17213.1"/>
    </source>
</evidence>
<feature type="domain" description="DUF7352" evidence="1">
    <location>
        <begin position="3"/>
        <end position="93"/>
    </location>
</feature>